<feature type="domain" description="Transposase IS110-like N-terminal" evidence="1">
    <location>
        <begin position="24"/>
        <end position="167"/>
    </location>
</feature>
<dbReference type="PANTHER" id="PTHR33055">
    <property type="entry name" value="TRANSPOSASE FOR INSERTION SEQUENCE ELEMENT IS1111A"/>
    <property type="match status" value="1"/>
</dbReference>
<dbReference type="GO" id="GO:0006313">
    <property type="term" value="P:DNA transposition"/>
    <property type="evidence" value="ECO:0007669"/>
    <property type="project" value="InterPro"/>
</dbReference>
<dbReference type="NCBIfam" id="NF033542">
    <property type="entry name" value="transpos_IS110"/>
    <property type="match status" value="1"/>
</dbReference>
<gene>
    <name evidence="3" type="ORF">EZS27_005582</name>
</gene>
<dbReference type="Pfam" id="PF01548">
    <property type="entry name" value="DEDD_Tnp_IS110"/>
    <property type="match status" value="1"/>
</dbReference>
<organism evidence="3">
    <name type="scientific">termite gut metagenome</name>
    <dbReference type="NCBI Taxonomy" id="433724"/>
    <lineage>
        <taxon>unclassified sequences</taxon>
        <taxon>metagenomes</taxon>
        <taxon>organismal metagenomes</taxon>
    </lineage>
</organism>
<dbReference type="EMBL" id="SNRY01000112">
    <property type="protein sequence ID" value="KAA6346948.1"/>
    <property type="molecule type" value="Genomic_DNA"/>
</dbReference>
<evidence type="ECO:0000259" key="2">
    <source>
        <dbReference type="Pfam" id="PF02371"/>
    </source>
</evidence>
<dbReference type="PANTHER" id="PTHR33055:SF13">
    <property type="entry name" value="TRANSPOSASE"/>
    <property type="match status" value="1"/>
</dbReference>
<feature type="domain" description="Transposase IS116/IS110/IS902 C-terminal" evidence="2">
    <location>
        <begin position="301"/>
        <end position="362"/>
    </location>
</feature>
<comment type="caution">
    <text evidence="3">The sequence shown here is derived from an EMBL/GenBank/DDBJ whole genome shotgun (WGS) entry which is preliminary data.</text>
</comment>
<name>A0A5J4SM06_9ZZZZ</name>
<dbReference type="GO" id="GO:0004803">
    <property type="term" value="F:transposase activity"/>
    <property type="evidence" value="ECO:0007669"/>
    <property type="project" value="InterPro"/>
</dbReference>
<evidence type="ECO:0000313" key="3">
    <source>
        <dbReference type="EMBL" id="KAA6346948.1"/>
    </source>
</evidence>
<dbReference type="InterPro" id="IPR003346">
    <property type="entry name" value="Transposase_20"/>
</dbReference>
<dbReference type="Pfam" id="PF02371">
    <property type="entry name" value="Transposase_20"/>
    <property type="match status" value="1"/>
</dbReference>
<sequence>MAKKAKKIKTNKGIKLEVVNSNAAGIDVSSREMQVCVPEDRDGDNNRCFGTFTEDLHLISDWLQTCGITTVAMESTGVYWVQLYMRLEEDGFDVLLVNAKAIKNIGEKKTDEIDAQWIMLLHSYGLLKASFQPDNQARRIRNLSRHKDKMLKSSSREVLHMQKAMELMNIKLVNVISDILGKSGIAIIEAILGGERDAYQLAALADPRCKASPQTIEKSLVAKWDDDLIFLLEQSYRLYQFYQKQMQECDRKIESIGKEYLSQINSTSSTFEYLPSGKKNRHKNAIAFDVEPYACALWGINLMRVPGISEVTTLKLMGELGYNFTDKFETYKQFCRWCNVSPNNKISGGKILSSKIPKRKDPVGIILRTTANNLRASKCPLGFFFRRIQSRSGHMSAVVATANKLARIIYVMVKEKREFEESYMSFNEEDMLKKRLEATQKALINIHKQLKRWYRWSKLYRRIKGRKRHIVTNTLGCLLLVLVHSAAVQDRNGIKQVLPLDIISISVLSFKKSYFSPKKRRWNT</sequence>
<dbReference type="AlphaFoldDB" id="A0A5J4SM06"/>
<reference evidence="3" key="1">
    <citation type="submission" date="2019-03" db="EMBL/GenBank/DDBJ databases">
        <title>Single cell metagenomics reveals metabolic interactions within the superorganism composed of flagellate Streblomastix strix and complex community of Bacteroidetes bacteria on its surface.</title>
        <authorList>
            <person name="Treitli S.C."/>
            <person name="Kolisko M."/>
            <person name="Husnik F."/>
            <person name="Keeling P."/>
            <person name="Hampl V."/>
        </authorList>
    </citation>
    <scope>NUCLEOTIDE SEQUENCE</scope>
    <source>
        <strain evidence="3">STM</strain>
    </source>
</reference>
<protein>
    <submittedName>
        <fullName evidence="3">Uncharacterized protein</fullName>
    </submittedName>
</protein>
<proteinExistence type="predicted"/>
<dbReference type="InterPro" id="IPR047650">
    <property type="entry name" value="Transpos_IS110"/>
</dbReference>
<dbReference type="InterPro" id="IPR002525">
    <property type="entry name" value="Transp_IS110-like_N"/>
</dbReference>
<accession>A0A5J4SM06</accession>
<evidence type="ECO:0000259" key="1">
    <source>
        <dbReference type="Pfam" id="PF01548"/>
    </source>
</evidence>
<dbReference type="GO" id="GO:0003677">
    <property type="term" value="F:DNA binding"/>
    <property type="evidence" value="ECO:0007669"/>
    <property type="project" value="InterPro"/>
</dbReference>